<dbReference type="InterPro" id="IPR007814">
    <property type="entry name" value="PaaA_PaaC"/>
</dbReference>
<dbReference type="InterPro" id="IPR009078">
    <property type="entry name" value="Ferritin-like_SF"/>
</dbReference>
<dbReference type="InterPro" id="IPR012347">
    <property type="entry name" value="Ferritin-like"/>
</dbReference>
<dbReference type="Proteomes" id="UP000199163">
    <property type="component" value="Unassembled WGS sequence"/>
</dbReference>
<evidence type="ECO:0000313" key="1">
    <source>
        <dbReference type="EMBL" id="SDI41216.1"/>
    </source>
</evidence>
<dbReference type="Pfam" id="PF05138">
    <property type="entry name" value="PaaA_PaaC"/>
    <property type="match status" value="1"/>
</dbReference>
<accession>A0A1G8KCN2</accession>
<sequence length="213" mass="23597">MADKQSNPLVTVAETIADNKFIMGDKLVEVGVSGPTLEASLSSISMAQGELGHARLLYRWSYEVQGLRAGKIDVKEQTGKAFSQIVNASNWVDLIAGLYVNNVAIDLVLKELMKNKKEELNAQFDKMLNEQEEHLIYAEDWSHQLINDKGAIPKRFEAQVDEAARAAAKWLDEVQNDEHLQGSGAVSKNSDLPGQFNTVINKLPLDRNVTYVG</sequence>
<dbReference type="InterPro" id="IPR052703">
    <property type="entry name" value="Aromatic_CoA_ox/epox"/>
</dbReference>
<dbReference type="EMBL" id="FNDK01000045">
    <property type="protein sequence ID" value="SDI41216.1"/>
    <property type="molecule type" value="Genomic_DNA"/>
</dbReference>
<dbReference type="AlphaFoldDB" id="A0A1G8KCN2"/>
<dbReference type="OrthoDB" id="2680510at2"/>
<evidence type="ECO:0000313" key="2">
    <source>
        <dbReference type="Proteomes" id="UP000199163"/>
    </source>
</evidence>
<name>A0A1G8KCN2_9BACI</name>
<dbReference type="RefSeq" id="WP_091276979.1">
    <property type="nucleotide sequence ID" value="NZ_FNDK01000045.1"/>
</dbReference>
<dbReference type="PANTHER" id="PTHR30458:SF0">
    <property type="entry name" value="1,2-PHENYLACETYL-COA EPOXIDASE, SUBUNIT C"/>
    <property type="match status" value="1"/>
</dbReference>
<keyword evidence="2" id="KW-1185">Reference proteome</keyword>
<dbReference type="GO" id="GO:0005829">
    <property type="term" value="C:cytosol"/>
    <property type="evidence" value="ECO:0007669"/>
    <property type="project" value="TreeGrafter"/>
</dbReference>
<gene>
    <name evidence="1" type="ORF">SAMN05192534_14511</name>
</gene>
<protein>
    <submittedName>
        <fullName evidence="1">Phenylacetic acid catabolic protein</fullName>
    </submittedName>
</protein>
<dbReference type="SUPFAM" id="SSF47240">
    <property type="entry name" value="Ferritin-like"/>
    <property type="match status" value="1"/>
</dbReference>
<proteinExistence type="predicted"/>
<reference evidence="1 2" key="1">
    <citation type="submission" date="2016-10" db="EMBL/GenBank/DDBJ databases">
        <authorList>
            <person name="de Groot N.N."/>
        </authorList>
    </citation>
    <scope>NUCLEOTIDE SEQUENCE [LARGE SCALE GENOMIC DNA]</scope>
    <source>
        <strain evidence="1 2">DSM 21632</strain>
    </source>
</reference>
<organism evidence="1 2">
    <name type="scientific">Alteribacillus persepolensis</name>
    <dbReference type="NCBI Taxonomy" id="568899"/>
    <lineage>
        <taxon>Bacteria</taxon>
        <taxon>Bacillati</taxon>
        <taxon>Bacillota</taxon>
        <taxon>Bacilli</taxon>
        <taxon>Bacillales</taxon>
        <taxon>Bacillaceae</taxon>
        <taxon>Alteribacillus</taxon>
    </lineage>
</organism>
<dbReference type="GO" id="GO:0010124">
    <property type="term" value="P:phenylacetate catabolic process"/>
    <property type="evidence" value="ECO:0007669"/>
    <property type="project" value="InterPro"/>
</dbReference>
<dbReference type="STRING" id="568899.SAMN05192534_14511"/>
<dbReference type="PANTHER" id="PTHR30458">
    <property type="entry name" value="PHENYLACETIC ACID DEGRADATION PROTEIN PAA"/>
    <property type="match status" value="1"/>
</dbReference>
<dbReference type="Gene3D" id="1.20.1260.10">
    <property type="match status" value="1"/>
</dbReference>